<organism evidence="1 2">
    <name type="scientific">Anaerotruncus colihominis</name>
    <dbReference type="NCBI Taxonomy" id="169435"/>
    <lineage>
        <taxon>Bacteria</taxon>
        <taxon>Bacillati</taxon>
        <taxon>Bacillota</taxon>
        <taxon>Clostridia</taxon>
        <taxon>Eubacteriales</taxon>
        <taxon>Oscillospiraceae</taxon>
        <taxon>Anaerotruncus</taxon>
    </lineage>
</organism>
<dbReference type="Proteomes" id="UP000196386">
    <property type="component" value="Unassembled WGS sequence"/>
</dbReference>
<dbReference type="InterPro" id="IPR025467">
    <property type="entry name" value="DUF4318"/>
</dbReference>
<reference evidence="2" key="1">
    <citation type="submission" date="2017-04" db="EMBL/GenBank/DDBJ databases">
        <title>Function of individual gut microbiota members based on whole genome sequencing of pure cultures obtained from chicken caecum.</title>
        <authorList>
            <person name="Medvecky M."/>
            <person name="Cejkova D."/>
            <person name="Polansky O."/>
            <person name="Karasova D."/>
            <person name="Kubasova T."/>
            <person name="Cizek A."/>
            <person name="Rychlik I."/>
        </authorList>
    </citation>
    <scope>NUCLEOTIDE SEQUENCE [LARGE SCALE GENOMIC DNA]</scope>
    <source>
        <strain evidence="2">An175</strain>
    </source>
</reference>
<dbReference type="EMBL" id="NFKP01000002">
    <property type="protein sequence ID" value="OUP71108.1"/>
    <property type="molecule type" value="Genomic_DNA"/>
</dbReference>
<evidence type="ECO:0000313" key="2">
    <source>
        <dbReference type="Proteomes" id="UP000196386"/>
    </source>
</evidence>
<accession>A0A1Y4N662</accession>
<proteinExistence type="predicted"/>
<dbReference type="AlphaFoldDB" id="A0A1Y4N662"/>
<evidence type="ECO:0000313" key="1">
    <source>
        <dbReference type="EMBL" id="OUP71108.1"/>
    </source>
</evidence>
<name>A0A1Y4N662_9FIRM</name>
<dbReference type="Pfam" id="PF14201">
    <property type="entry name" value="DUF4318"/>
    <property type="match status" value="1"/>
</dbReference>
<comment type="caution">
    <text evidence="1">The sequence shown here is derived from an EMBL/GenBank/DDBJ whole genome shotgun (WGS) entry which is preliminary data.</text>
</comment>
<dbReference type="RefSeq" id="WP_087299538.1">
    <property type="nucleotide sequence ID" value="NZ_CALWZF010000006.1"/>
</dbReference>
<evidence type="ECO:0008006" key="3">
    <source>
        <dbReference type="Google" id="ProtNLM"/>
    </source>
</evidence>
<gene>
    <name evidence="1" type="ORF">B5F11_03325</name>
</gene>
<sequence length="74" mass="8710">MFRKSFQIELEDSLTYPSAQIICETVESYAAGSKERLTFVSREMPVSFYLDQDLYEVKIIMVRGGYELSCRKRR</sequence>
<protein>
    <recommendedName>
        <fullName evidence="3">DUF4318 domain-containing protein</fullName>
    </recommendedName>
</protein>